<protein>
    <submittedName>
        <fullName evidence="1">DUF1871 family protein</fullName>
    </submittedName>
</protein>
<comment type="caution">
    <text evidence="1">The sequence shown here is derived from an EMBL/GenBank/DDBJ whole genome shotgun (WGS) entry which is preliminary data.</text>
</comment>
<sequence length="78" mass="8866">MEEMIQLIKKWDPFEIGPDGYETEAAEIVQFVYAEDNAEQLGQSIHTIFDLSFDQSLALRDCIQLAEQLLIIKNASSC</sequence>
<dbReference type="Gene3D" id="1.10.340.20">
    <property type="entry name" value="Apc36109-like domain"/>
    <property type="match status" value="1"/>
</dbReference>
<dbReference type="SUPFAM" id="SSF116922">
    <property type="entry name" value="YugE-like"/>
    <property type="match status" value="1"/>
</dbReference>
<evidence type="ECO:0000313" key="1">
    <source>
        <dbReference type="EMBL" id="MDA7028074.1"/>
    </source>
</evidence>
<reference evidence="1 2" key="1">
    <citation type="submission" date="2023-01" db="EMBL/GenBank/DDBJ databases">
        <title>Bacillus changyiensis sp. nov., isolated from a coastal deposit.</title>
        <authorList>
            <person name="Xiao G."/>
            <person name="Lai Q."/>
            <person name="Hu Z."/>
            <person name="Shao Z."/>
        </authorList>
    </citation>
    <scope>NUCLEOTIDE SEQUENCE [LARGE SCALE GENOMIC DNA]</scope>
    <source>
        <strain evidence="1 2">CLL-7-23</strain>
    </source>
</reference>
<accession>A0ABT4X726</accession>
<dbReference type="InterPro" id="IPR023162">
    <property type="entry name" value="Apc36109-like_dom_sf"/>
</dbReference>
<dbReference type="Pfam" id="PF08958">
    <property type="entry name" value="DUF1871"/>
    <property type="match status" value="1"/>
</dbReference>
<organism evidence="1 2">
    <name type="scientific">Bacillus changyiensis</name>
    <dbReference type="NCBI Taxonomy" id="3004103"/>
    <lineage>
        <taxon>Bacteria</taxon>
        <taxon>Bacillati</taxon>
        <taxon>Bacillota</taxon>
        <taxon>Bacilli</taxon>
        <taxon>Bacillales</taxon>
        <taxon>Bacillaceae</taxon>
        <taxon>Bacillus</taxon>
    </lineage>
</organism>
<dbReference type="InterPro" id="IPR015053">
    <property type="entry name" value="DUF1871"/>
</dbReference>
<evidence type="ECO:0000313" key="2">
    <source>
        <dbReference type="Proteomes" id="UP001211894"/>
    </source>
</evidence>
<name>A0ABT4X726_9BACI</name>
<dbReference type="EMBL" id="JAQKAB010000012">
    <property type="protein sequence ID" value="MDA7028074.1"/>
    <property type="molecule type" value="Genomic_DNA"/>
</dbReference>
<proteinExistence type="predicted"/>
<dbReference type="RefSeq" id="WP_271341890.1">
    <property type="nucleotide sequence ID" value="NZ_JAQKAB010000012.1"/>
</dbReference>
<gene>
    <name evidence="1" type="ORF">PJ311_15985</name>
</gene>
<keyword evidence="2" id="KW-1185">Reference proteome</keyword>
<dbReference type="Proteomes" id="UP001211894">
    <property type="component" value="Unassembled WGS sequence"/>
</dbReference>